<organism evidence="1">
    <name type="scientific">Noctiluca scintillans</name>
    <name type="common">Sea sparkle</name>
    <name type="synonym">Red tide dinoflagellate</name>
    <dbReference type="NCBI Taxonomy" id="2966"/>
    <lineage>
        <taxon>Eukaryota</taxon>
        <taxon>Sar</taxon>
        <taxon>Alveolata</taxon>
        <taxon>Dinophyceae</taxon>
        <taxon>Noctilucales</taxon>
        <taxon>Noctilucaceae</taxon>
        <taxon>Noctiluca</taxon>
    </lineage>
</organism>
<reference evidence="1" key="1">
    <citation type="submission" date="2021-01" db="EMBL/GenBank/DDBJ databases">
        <authorList>
            <person name="Corre E."/>
            <person name="Pelletier E."/>
            <person name="Niang G."/>
            <person name="Scheremetjew M."/>
            <person name="Finn R."/>
            <person name="Kale V."/>
            <person name="Holt S."/>
            <person name="Cochrane G."/>
            <person name="Meng A."/>
            <person name="Brown T."/>
            <person name="Cohen L."/>
        </authorList>
    </citation>
    <scope>NUCLEOTIDE SEQUENCE</scope>
</reference>
<proteinExistence type="predicted"/>
<name>A0A7S1AR96_NOCSC</name>
<sequence length="183" mass="19594">MLDILEDYLRWRSIASRRVDDDARRLSGKTAPFSGEGVLLMSASVRHGVDLSAVDTVVNFDVDLMAPAVFGALRQLGQEGTRVMVLRLVSIVCDADAKSIVGSHGSSCASVEGNCEFTPTSPSDLNKILARGDAESRAFAEVDAELLHSVRGLRCDSPVLVRCGRLMAPEEVPLCLHQRAGGA</sequence>
<evidence type="ECO:0008006" key="2">
    <source>
        <dbReference type="Google" id="ProtNLM"/>
    </source>
</evidence>
<protein>
    <recommendedName>
        <fullName evidence="2">Helicase C-terminal domain-containing protein</fullName>
    </recommendedName>
</protein>
<accession>A0A7S1AR96</accession>
<evidence type="ECO:0000313" key="1">
    <source>
        <dbReference type="EMBL" id="CAD8862771.1"/>
    </source>
</evidence>
<dbReference type="EMBL" id="HBFQ01052056">
    <property type="protein sequence ID" value="CAD8862771.1"/>
    <property type="molecule type" value="Transcribed_RNA"/>
</dbReference>
<gene>
    <name evidence="1" type="ORF">NSCI0253_LOCUS37126</name>
</gene>
<dbReference type="AlphaFoldDB" id="A0A7S1AR96"/>